<dbReference type="GO" id="GO:0003937">
    <property type="term" value="F:IMP cyclohydrolase activity"/>
    <property type="evidence" value="ECO:0007669"/>
    <property type="project" value="UniProtKB-EC"/>
</dbReference>
<dbReference type="GO" id="GO:0005829">
    <property type="term" value="C:cytosol"/>
    <property type="evidence" value="ECO:0007669"/>
    <property type="project" value="TreeGrafter"/>
</dbReference>
<dbReference type="PANTHER" id="PTHR11692:SF0">
    <property type="entry name" value="BIFUNCTIONAL PURINE BIOSYNTHESIS PROTEIN ATIC"/>
    <property type="match status" value="1"/>
</dbReference>
<organism evidence="5 6">
    <name type="scientific">Aerophobetes bacterium</name>
    <dbReference type="NCBI Taxonomy" id="2030807"/>
    <lineage>
        <taxon>Bacteria</taxon>
        <taxon>Candidatus Aerophobota</taxon>
    </lineage>
</organism>
<dbReference type="InterPro" id="IPR016193">
    <property type="entry name" value="Cytidine_deaminase-like"/>
</dbReference>
<sequence length="159" mass="17582">LSTREDEGEWDIRRIGGGLLLQEEDRQNYIPDNLKVVTQRKPTQKEKDDLLFAWAVCKHVRSNAIVLAKDKMVVGVGAGQMSRVDACFLAVHKAGDRAKGSVLASDAFFPFPDAVEEAGRAGVTAIIQPGGALRDEKVIEVADKYKMAMLFTGMRHFKH</sequence>
<dbReference type="InterPro" id="IPR024051">
    <property type="entry name" value="AICAR_Tfase_dup_dom_sf"/>
</dbReference>
<dbReference type="Proteomes" id="UP000277457">
    <property type="component" value="Unassembled WGS sequence"/>
</dbReference>
<dbReference type="EC" id="2.1.2.3" evidence="5"/>
<dbReference type="PANTHER" id="PTHR11692">
    <property type="entry name" value="BIFUNCTIONAL PURINE BIOSYNTHESIS PROTEIN PURH"/>
    <property type="match status" value="1"/>
</dbReference>
<dbReference type="SMART" id="SM00798">
    <property type="entry name" value="AICARFT_IMPCHas"/>
    <property type="match status" value="1"/>
</dbReference>
<evidence type="ECO:0000256" key="3">
    <source>
        <dbReference type="ARBA" id="ARBA00022801"/>
    </source>
</evidence>
<evidence type="ECO:0000256" key="1">
    <source>
        <dbReference type="ARBA" id="ARBA00022679"/>
    </source>
</evidence>
<proteinExistence type="predicted"/>
<evidence type="ECO:0000313" key="5">
    <source>
        <dbReference type="EMBL" id="RLE07333.1"/>
    </source>
</evidence>
<gene>
    <name evidence="5" type="primary">purH</name>
    <name evidence="5" type="ORF">DRZ78_03155</name>
</gene>
<accession>A0A662D226</accession>
<dbReference type="GO" id="GO:0004643">
    <property type="term" value="F:phosphoribosylaminoimidazolecarboxamide formyltransferase activity"/>
    <property type="evidence" value="ECO:0007669"/>
    <property type="project" value="UniProtKB-EC"/>
</dbReference>
<name>A0A662D226_UNCAE</name>
<dbReference type="InterPro" id="IPR002695">
    <property type="entry name" value="PurH-like"/>
</dbReference>
<dbReference type="Gene3D" id="3.40.140.20">
    <property type="match status" value="1"/>
</dbReference>
<dbReference type="AlphaFoldDB" id="A0A662D226"/>
<feature type="non-terminal residue" evidence="5">
    <location>
        <position position="1"/>
    </location>
</feature>
<keyword evidence="2" id="KW-0658">Purine biosynthesis</keyword>
<reference evidence="5 6" key="1">
    <citation type="submission" date="2018-06" db="EMBL/GenBank/DDBJ databases">
        <title>Extensive metabolic versatility and redundancy in microbially diverse, dynamic hydrothermal sediments.</title>
        <authorList>
            <person name="Dombrowski N."/>
            <person name="Teske A."/>
            <person name="Baker B.J."/>
        </authorList>
    </citation>
    <scope>NUCLEOTIDE SEQUENCE [LARGE SCALE GENOMIC DNA]</scope>
    <source>
        <strain evidence="5">B7_G13</strain>
    </source>
</reference>
<evidence type="ECO:0000256" key="2">
    <source>
        <dbReference type="ARBA" id="ARBA00022755"/>
    </source>
</evidence>
<dbReference type="SUPFAM" id="SSF53927">
    <property type="entry name" value="Cytidine deaminase-like"/>
    <property type="match status" value="1"/>
</dbReference>
<protein>
    <submittedName>
        <fullName evidence="5">Bifunctional phosphoribosylaminoimidazolecarboxamide formyltransferase/inosine monophosphate cyclohydrolase</fullName>
        <ecNumber evidence="5">2.1.2.3</ecNumber>
        <ecNumber evidence="5">3.5.4.10</ecNumber>
    </submittedName>
</protein>
<evidence type="ECO:0000313" key="6">
    <source>
        <dbReference type="Proteomes" id="UP000277457"/>
    </source>
</evidence>
<dbReference type="EC" id="3.5.4.10" evidence="5"/>
<keyword evidence="4" id="KW-0511">Multifunctional enzyme</keyword>
<evidence type="ECO:0000256" key="4">
    <source>
        <dbReference type="ARBA" id="ARBA00023268"/>
    </source>
</evidence>
<comment type="caution">
    <text evidence="5">The sequence shown here is derived from an EMBL/GenBank/DDBJ whole genome shotgun (WGS) entry which is preliminary data.</text>
</comment>
<dbReference type="FunFam" id="3.40.140.20:FF:000001">
    <property type="entry name" value="Bifunctional purine biosynthesis protein PurH"/>
    <property type="match status" value="1"/>
</dbReference>
<dbReference type="EMBL" id="QMPY01000102">
    <property type="protein sequence ID" value="RLE07333.1"/>
    <property type="molecule type" value="Genomic_DNA"/>
</dbReference>
<dbReference type="GO" id="GO:0006189">
    <property type="term" value="P:'de novo' IMP biosynthetic process"/>
    <property type="evidence" value="ECO:0007669"/>
    <property type="project" value="TreeGrafter"/>
</dbReference>
<dbReference type="Pfam" id="PF01808">
    <property type="entry name" value="AICARFT_IMPCHas"/>
    <property type="match status" value="1"/>
</dbReference>
<keyword evidence="1 5" id="KW-0808">Transferase</keyword>
<keyword evidence="3 5" id="KW-0378">Hydrolase</keyword>